<feature type="domain" description="NF-X1-type" evidence="5">
    <location>
        <begin position="315"/>
        <end position="337"/>
    </location>
</feature>
<dbReference type="OrthoDB" id="2423195at2759"/>
<keyword evidence="2" id="KW-0677">Repeat</keyword>
<name>A0A9P0DCK5_9CUCU</name>
<dbReference type="GO" id="GO:0031048">
    <property type="term" value="P:regulatory ncRNA-mediated heterochromatin formation"/>
    <property type="evidence" value="ECO:0007669"/>
    <property type="project" value="TreeGrafter"/>
</dbReference>
<evidence type="ECO:0000313" key="6">
    <source>
        <dbReference type="EMBL" id="CAH1115874.1"/>
    </source>
</evidence>
<dbReference type="EMBL" id="CAKMHV010000005">
    <property type="protein sequence ID" value="CAH1115874.1"/>
    <property type="molecule type" value="Genomic_DNA"/>
</dbReference>
<dbReference type="Pfam" id="PF13087">
    <property type="entry name" value="AAA_12"/>
    <property type="match status" value="1"/>
</dbReference>
<evidence type="ECO:0000256" key="1">
    <source>
        <dbReference type="ARBA" id="ARBA00022723"/>
    </source>
</evidence>
<dbReference type="AlphaFoldDB" id="A0A9P0DCK5"/>
<evidence type="ECO:0000313" key="7">
    <source>
        <dbReference type="Proteomes" id="UP001153636"/>
    </source>
</evidence>
<reference evidence="6" key="1">
    <citation type="submission" date="2022-01" db="EMBL/GenBank/DDBJ databases">
        <authorList>
            <person name="King R."/>
        </authorList>
    </citation>
    <scope>NUCLEOTIDE SEQUENCE</scope>
</reference>
<dbReference type="SMART" id="SM00438">
    <property type="entry name" value="ZnF_NFX"/>
    <property type="match status" value="3"/>
</dbReference>
<dbReference type="GO" id="GO:0004386">
    <property type="term" value="F:helicase activity"/>
    <property type="evidence" value="ECO:0007669"/>
    <property type="project" value="InterPro"/>
</dbReference>
<dbReference type="InterPro" id="IPR047187">
    <property type="entry name" value="SF1_C_Upf1"/>
</dbReference>
<dbReference type="Pfam" id="PF13086">
    <property type="entry name" value="AAA_11"/>
    <property type="match status" value="1"/>
</dbReference>
<gene>
    <name evidence="6" type="ORF">PSYICH_LOCUS15743</name>
</gene>
<dbReference type="Gene3D" id="3.40.50.300">
    <property type="entry name" value="P-loop containing nucleotide triphosphate hydrolases"/>
    <property type="match status" value="2"/>
</dbReference>
<comment type="caution">
    <text evidence="6">The sequence shown here is derived from an EMBL/GenBank/DDBJ whole genome shotgun (WGS) entry which is preliminary data.</text>
</comment>
<dbReference type="CDD" id="cd18808">
    <property type="entry name" value="SF1_C_Upf1"/>
    <property type="match status" value="1"/>
</dbReference>
<feature type="domain" description="NF-X1-type" evidence="5">
    <location>
        <begin position="542"/>
        <end position="559"/>
    </location>
</feature>
<keyword evidence="3" id="KW-0863">Zinc-finger</keyword>
<dbReference type="InterPro" id="IPR000967">
    <property type="entry name" value="Znf_NFX1"/>
</dbReference>
<evidence type="ECO:0000259" key="5">
    <source>
        <dbReference type="SMART" id="SM00438"/>
    </source>
</evidence>
<dbReference type="InterPro" id="IPR041677">
    <property type="entry name" value="DNA2/NAM7_AAA_11"/>
</dbReference>
<dbReference type="PANTHER" id="PTHR10887:SF341">
    <property type="entry name" value="NFX1-TYPE ZINC FINGER-CONTAINING PROTEIN 1"/>
    <property type="match status" value="1"/>
</dbReference>
<accession>A0A9P0DCK5</accession>
<dbReference type="Proteomes" id="UP001153636">
    <property type="component" value="Unassembled WGS sequence"/>
</dbReference>
<keyword evidence="1" id="KW-0479">Metal-binding</keyword>
<sequence length="577" mass="65107">MTTTCAAKHQSSLQALKIPIVIVEEAAEILESHIIAALTTHCEHLILIGDHQQLKPSTANYKIETKFKLGVSLFERMVLNNIPCHTLNIQHRMKPEIANLIRPAIYPALKDGNSVLRRDPVRGIERDLFFIDHNEEEKLCNDNSKKNVHEAKFLMTLAKHLILNGYKPDQIVVLAAYLGQMFEMERQKCHIAKDVRIAVLDNYQGEEADIILLSLVRNNSNNSIGFLKLENRVCVALSRARNGLYIMGNMKLLCSNSEIWPKIQNTLQQQEAIGSHLTLRCVIHRHKVTRVTTASDFANLPLGGCDLVCETPLNCGHVCLRSCHIEDREHAEYKCRKTCGKILCDDQSHVCDKLCYETCDPCSYPVERHLKCGHVVKIACHLDPTTYNCRIAVEATLPCGHVQYIACHMDPITYNCLIPVEATLPCDHITMKPCYMDKKTVECPFPCDNRVEPCGHSCEKKCHVMIDPDHLDYSCRKPCDKIYKGCTADEPHICQEYCSKDCGNCPVLVCKTRSCGHIFEMECSINPEDIVCEEPCKKLLNCGHKCEETCSDPCGLCKEKLTTTFSPKIARNLVTLS</sequence>
<evidence type="ECO:0000256" key="3">
    <source>
        <dbReference type="ARBA" id="ARBA00022771"/>
    </source>
</evidence>
<evidence type="ECO:0000256" key="2">
    <source>
        <dbReference type="ARBA" id="ARBA00022737"/>
    </source>
</evidence>
<dbReference type="PANTHER" id="PTHR10887">
    <property type="entry name" value="DNA2/NAM7 HELICASE FAMILY"/>
    <property type="match status" value="1"/>
</dbReference>
<dbReference type="SUPFAM" id="SSF52540">
    <property type="entry name" value="P-loop containing nucleoside triphosphate hydrolases"/>
    <property type="match status" value="1"/>
</dbReference>
<keyword evidence="7" id="KW-1185">Reference proteome</keyword>
<organism evidence="6 7">
    <name type="scientific">Psylliodes chrysocephalus</name>
    <dbReference type="NCBI Taxonomy" id="3402493"/>
    <lineage>
        <taxon>Eukaryota</taxon>
        <taxon>Metazoa</taxon>
        <taxon>Ecdysozoa</taxon>
        <taxon>Arthropoda</taxon>
        <taxon>Hexapoda</taxon>
        <taxon>Insecta</taxon>
        <taxon>Pterygota</taxon>
        <taxon>Neoptera</taxon>
        <taxon>Endopterygota</taxon>
        <taxon>Coleoptera</taxon>
        <taxon>Polyphaga</taxon>
        <taxon>Cucujiformia</taxon>
        <taxon>Chrysomeloidea</taxon>
        <taxon>Chrysomelidae</taxon>
        <taxon>Galerucinae</taxon>
        <taxon>Alticini</taxon>
        <taxon>Psylliodes</taxon>
    </lineage>
</organism>
<keyword evidence="4" id="KW-0862">Zinc</keyword>
<proteinExistence type="predicted"/>
<feature type="domain" description="NF-X1-type" evidence="5">
    <location>
        <begin position="454"/>
        <end position="481"/>
    </location>
</feature>
<dbReference type="InterPro" id="IPR045055">
    <property type="entry name" value="DNA2/NAM7-like"/>
</dbReference>
<dbReference type="GO" id="GO:0008270">
    <property type="term" value="F:zinc ion binding"/>
    <property type="evidence" value="ECO:0007669"/>
    <property type="project" value="UniProtKB-KW"/>
</dbReference>
<dbReference type="FunFam" id="3.40.50.300:FF:000742">
    <property type="entry name" value="NFX1-type zinc finger-containing protein 1"/>
    <property type="match status" value="1"/>
</dbReference>
<dbReference type="InterPro" id="IPR041679">
    <property type="entry name" value="DNA2/NAM7-like_C"/>
</dbReference>
<protein>
    <recommendedName>
        <fullName evidence="5">NF-X1-type domain-containing protein</fullName>
    </recommendedName>
</protein>
<dbReference type="GO" id="GO:0031380">
    <property type="term" value="C:nuclear RNA-directed RNA polymerase complex"/>
    <property type="evidence" value="ECO:0007669"/>
    <property type="project" value="TreeGrafter"/>
</dbReference>
<dbReference type="InterPro" id="IPR027417">
    <property type="entry name" value="P-loop_NTPase"/>
</dbReference>
<evidence type="ECO:0000256" key="4">
    <source>
        <dbReference type="ARBA" id="ARBA00022833"/>
    </source>
</evidence>